<proteinExistence type="inferred from homology"/>
<keyword evidence="3" id="KW-0698">rRNA processing</keyword>
<name>B8CEM8_THAPS</name>
<evidence type="ECO:0000256" key="3">
    <source>
        <dbReference type="ARBA" id="ARBA00022552"/>
    </source>
</evidence>
<dbReference type="GO" id="GO:0006364">
    <property type="term" value="P:rRNA processing"/>
    <property type="evidence" value="ECO:0007669"/>
    <property type="project" value="UniProtKB-KW"/>
</dbReference>
<comment type="similarity">
    <text evidence="2">Belongs to the UTP11 family.</text>
</comment>
<evidence type="ECO:0000256" key="4">
    <source>
        <dbReference type="ARBA" id="ARBA00023242"/>
    </source>
</evidence>
<dbReference type="GO" id="GO:0032040">
    <property type="term" value="C:small-subunit processome"/>
    <property type="evidence" value="ECO:0007669"/>
    <property type="project" value="InterPro"/>
</dbReference>
<gene>
    <name evidence="6" type="ORF">THAPSDRAFT_30550</name>
</gene>
<dbReference type="RefSeq" id="XP_002294703.1">
    <property type="nucleotide sequence ID" value="XM_002294667.1"/>
</dbReference>
<dbReference type="HOGENOM" id="CLU_061887_3_0_1"/>
<dbReference type="GeneID" id="7448507"/>
<protein>
    <recommendedName>
        <fullName evidence="8">U3 small nucleolar RNA-associated protein 11</fullName>
    </recommendedName>
</protein>
<dbReference type="PANTHER" id="PTHR12838">
    <property type="entry name" value="U3 SMALL NUCLEOLAR RNA-ASSOCIATED PROTEIN 11"/>
    <property type="match status" value="1"/>
</dbReference>
<sequence>MSSLRNAVKRVTHKERSQPQSRSHLGLLEKSKDYRLRSKDYHNKQSRLSAMRQKAANRNPDEYYFAMTKGKVDGMRQEMIEKGLGDDAVRIMKDQDLAYVRMQRLMDGRKVEKLQSSLHYLEGKIVGKKRKHTLFIEGEEKDVEDFNVAKHFDTIPELMGRSFNRPRIEALERDAM</sequence>
<reference evidence="6 7" key="2">
    <citation type="journal article" date="2008" name="Nature">
        <title>The Phaeodactylum genome reveals the evolutionary history of diatom genomes.</title>
        <authorList>
            <person name="Bowler C."/>
            <person name="Allen A.E."/>
            <person name="Badger J.H."/>
            <person name="Grimwood J."/>
            <person name="Jabbari K."/>
            <person name="Kuo A."/>
            <person name="Maheswari U."/>
            <person name="Martens C."/>
            <person name="Maumus F."/>
            <person name="Otillar R.P."/>
            <person name="Rayko E."/>
            <person name="Salamov A."/>
            <person name="Vandepoele K."/>
            <person name="Beszteri B."/>
            <person name="Gruber A."/>
            <person name="Heijde M."/>
            <person name="Katinka M."/>
            <person name="Mock T."/>
            <person name="Valentin K."/>
            <person name="Verret F."/>
            <person name="Berges J.A."/>
            <person name="Brownlee C."/>
            <person name="Cadoret J.P."/>
            <person name="Chiovitti A."/>
            <person name="Choi C.J."/>
            <person name="Coesel S."/>
            <person name="De Martino A."/>
            <person name="Detter J.C."/>
            <person name="Durkin C."/>
            <person name="Falciatore A."/>
            <person name="Fournet J."/>
            <person name="Haruta M."/>
            <person name="Huysman M.J."/>
            <person name="Jenkins B.D."/>
            <person name="Jiroutova K."/>
            <person name="Jorgensen R.E."/>
            <person name="Joubert Y."/>
            <person name="Kaplan A."/>
            <person name="Kroger N."/>
            <person name="Kroth P.G."/>
            <person name="La Roche J."/>
            <person name="Lindquist E."/>
            <person name="Lommer M."/>
            <person name="Martin-Jezequel V."/>
            <person name="Lopez P.J."/>
            <person name="Lucas S."/>
            <person name="Mangogna M."/>
            <person name="McGinnis K."/>
            <person name="Medlin L.K."/>
            <person name="Montsant A."/>
            <person name="Oudot-Le Secq M.P."/>
            <person name="Napoli C."/>
            <person name="Obornik M."/>
            <person name="Parker M.S."/>
            <person name="Petit J.L."/>
            <person name="Porcel B.M."/>
            <person name="Poulsen N."/>
            <person name="Robison M."/>
            <person name="Rychlewski L."/>
            <person name="Rynearson T.A."/>
            <person name="Schmutz J."/>
            <person name="Shapiro H."/>
            <person name="Siaut M."/>
            <person name="Stanley M."/>
            <person name="Sussman M.R."/>
            <person name="Taylor A.R."/>
            <person name="Vardi A."/>
            <person name="von Dassow P."/>
            <person name="Vyverman W."/>
            <person name="Willis A."/>
            <person name="Wyrwicz L.S."/>
            <person name="Rokhsar D.S."/>
            <person name="Weissenbach J."/>
            <person name="Armbrust E.V."/>
            <person name="Green B.R."/>
            <person name="Van de Peer Y."/>
            <person name="Grigoriev I.V."/>
        </authorList>
    </citation>
    <scope>NUCLEOTIDE SEQUENCE [LARGE SCALE GENOMIC DNA]</scope>
    <source>
        <strain evidence="6 7">CCMP1335</strain>
    </source>
</reference>
<dbReference type="STRING" id="35128.B8CEM8"/>
<evidence type="ECO:0000256" key="2">
    <source>
        <dbReference type="ARBA" id="ARBA00008105"/>
    </source>
</evidence>
<comment type="subcellular location">
    <subcellularLocation>
        <location evidence="1">Nucleus</location>
        <location evidence="1">Nucleolus</location>
    </subcellularLocation>
</comment>
<dbReference type="PaxDb" id="35128-Thaps30550"/>
<organism evidence="6 7">
    <name type="scientific">Thalassiosira pseudonana</name>
    <name type="common">Marine diatom</name>
    <name type="synonym">Cyclotella nana</name>
    <dbReference type="NCBI Taxonomy" id="35128"/>
    <lineage>
        <taxon>Eukaryota</taxon>
        <taxon>Sar</taxon>
        <taxon>Stramenopiles</taxon>
        <taxon>Ochrophyta</taxon>
        <taxon>Bacillariophyta</taxon>
        <taxon>Coscinodiscophyceae</taxon>
        <taxon>Thalassiosirophycidae</taxon>
        <taxon>Thalassiosirales</taxon>
        <taxon>Thalassiosiraceae</taxon>
        <taxon>Thalassiosira</taxon>
    </lineage>
</organism>
<dbReference type="PANTHER" id="PTHR12838:SF0">
    <property type="entry name" value="U3 SMALL NUCLEOLAR RNA-ASSOCIATED PROTEIN 11-RELATED"/>
    <property type="match status" value="1"/>
</dbReference>
<dbReference type="AlphaFoldDB" id="B8CEM8"/>
<evidence type="ECO:0000313" key="6">
    <source>
        <dbReference type="EMBL" id="EED88063.1"/>
    </source>
</evidence>
<dbReference type="OMA" id="DQLFKAE"/>
<dbReference type="InterPro" id="IPR007144">
    <property type="entry name" value="SSU_processome_Utp11"/>
</dbReference>
<dbReference type="EMBL" id="CM000652">
    <property type="protein sequence ID" value="EED88063.1"/>
    <property type="molecule type" value="Genomic_DNA"/>
</dbReference>
<feature type="region of interest" description="Disordered" evidence="5">
    <location>
        <begin position="1"/>
        <end position="29"/>
    </location>
</feature>
<keyword evidence="7" id="KW-1185">Reference proteome</keyword>
<dbReference type="KEGG" id="tps:THAPSDRAFT_30550"/>
<accession>B8CEM8</accession>
<keyword evidence="4" id="KW-0539">Nucleus</keyword>
<dbReference type="eggNOG" id="KOG3237">
    <property type="taxonomic scope" value="Eukaryota"/>
</dbReference>
<evidence type="ECO:0000256" key="5">
    <source>
        <dbReference type="SAM" id="MobiDB-lite"/>
    </source>
</evidence>
<dbReference type="Proteomes" id="UP000001449">
    <property type="component" value="Chromosome 20"/>
</dbReference>
<dbReference type="InParanoid" id="B8CEM8"/>
<dbReference type="Pfam" id="PF03998">
    <property type="entry name" value="Utp11"/>
    <property type="match status" value="1"/>
</dbReference>
<evidence type="ECO:0000313" key="7">
    <source>
        <dbReference type="Proteomes" id="UP000001449"/>
    </source>
</evidence>
<evidence type="ECO:0000256" key="1">
    <source>
        <dbReference type="ARBA" id="ARBA00004604"/>
    </source>
</evidence>
<reference evidence="6 7" key="1">
    <citation type="journal article" date="2004" name="Science">
        <title>The genome of the diatom Thalassiosira pseudonana: ecology, evolution, and metabolism.</title>
        <authorList>
            <person name="Armbrust E.V."/>
            <person name="Berges J.A."/>
            <person name="Bowler C."/>
            <person name="Green B.R."/>
            <person name="Martinez D."/>
            <person name="Putnam N.H."/>
            <person name="Zhou S."/>
            <person name="Allen A.E."/>
            <person name="Apt K.E."/>
            <person name="Bechner M."/>
            <person name="Brzezinski M.A."/>
            <person name="Chaal B.K."/>
            <person name="Chiovitti A."/>
            <person name="Davis A.K."/>
            <person name="Demarest M.S."/>
            <person name="Detter J.C."/>
            <person name="Glavina T."/>
            <person name="Goodstein D."/>
            <person name="Hadi M.Z."/>
            <person name="Hellsten U."/>
            <person name="Hildebrand M."/>
            <person name="Jenkins B.D."/>
            <person name="Jurka J."/>
            <person name="Kapitonov V.V."/>
            <person name="Kroger N."/>
            <person name="Lau W.W."/>
            <person name="Lane T.W."/>
            <person name="Larimer F.W."/>
            <person name="Lippmeier J.C."/>
            <person name="Lucas S."/>
            <person name="Medina M."/>
            <person name="Montsant A."/>
            <person name="Obornik M."/>
            <person name="Parker M.S."/>
            <person name="Palenik B."/>
            <person name="Pazour G.J."/>
            <person name="Richardson P.M."/>
            <person name="Rynearson T.A."/>
            <person name="Saito M.A."/>
            <person name="Schwartz D.C."/>
            <person name="Thamatrakoln K."/>
            <person name="Valentin K."/>
            <person name="Vardi A."/>
            <person name="Wilkerson F.P."/>
            <person name="Rokhsar D.S."/>
        </authorList>
    </citation>
    <scope>NUCLEOTIDE SEQUENCE [LARGE SCALE GENOMIC DNA]</scope>
    <source>
        <strain evidence="6 7">CCMP1335</strain>
    </source>
</reference>
<evidence type="ECO:0008006" key="8">
    <source>
        <dbReference type="Google" id="ProtNLM"/>
    </source>
</evidence>
<feature type="non-terminal residue" evidence="6">
    <location>
        <position position="1"/>
    </location>
</feature>